<gene>
    <name evidence="1" type="ORF">EDD77_14614</name>
</gene>
<accession>A0A4R1QFP3</accession>
<name>A0A4R1QFP3_9FIRM</name>
<proteinExistence type="predicted"/>
<evidence type="ECO:0000313" key="2">
    <source>
        <dbReference type="Proteomes" id="UP000295184"/>
    </source>
</evidence>
<protein>
    <submittedName>
        <fullName evidence="1">Uncharacterized protein</fullName>
    </submittedName>
</protein>
<dbReference type="EMBL" id="SLUM01000046">
    <property type="protein sequence ID" value="TCL51761.1"/>
    <property type="molecule type" value="Genomic_DNA"/>
</dbReference>
<sequence length="43" mass="4663">MKLLVKILALIFALAGAALGIALLKQEHAPSYISVYDTDDDLF</sequence>
<comment type="caution">
    <text evidence="1">The sequence shown here is derived from an EMBL/GenBank/DDBJ whole genome shotgun (WGS) entry which is preliminary data.</text>
</comment>
<dbReference type="GeneID" id="97382689"/>
<organism evidence="1 2">
    <name type="scientific">Allofournierella massiliensis</name>
    <dbReference type="NCBI Taxonomy" id="1650663"/>
    <lineage>
        <taxon>Bacteria</taxon>
        <taxon>Bacillati</taxon>
        <taxon>Bacillota</taxon>
        <taxon>Clostridia</taxon>
        <taxon>Eubacteriales</taxon>
        <taxon>Oscillospiraceae</taxon>
        <taxon>Allofournierella</taxon>
    </lineage>
</organism>
<evidence type="ECO:0000313" key="1">
    <source>
        <dbReference type="EMBL" id="TCL51761.1"/>
    </source>
</evidence>
<dbReference type="Proteomes" id="UP000295184">
    <property type="component" value="Unassembled WGS sequence"/>
</dbReference>
<reference evidence="1 2" key="1">
    <citation type="submission" date="2019-03" db="EMBL/GenBank/DDBJ databases">
        <title>Genomic Encyclopedia of Type Strains, Phase IV (KMG-IV): sequencing the most valuable type-strain genomes for metagenomic binning, comparative biology and taxonomic classification.</title>
        <authorList>
            <person name="Goeker M."/>
        </authorList>
    </citation>
    <scope>NUCLEOTIDE SEQUENCE [LARGE SCALE GENOMIC DNA]</scope>
    <source>
        <strain evidence="1 2">DSM 100451</strain>
    </source>
</reference>
<dbReference type="RefSeq" id="WP_275532622.1">
    <property type="nucleotide sequence ID" value="NZ_CABKVM010000010.1"/>
</dbReference>
<dbReference type="AlphaFoldDB" id="A0A4R1QFP3"/>
<dbReference type="STRING" id="1650663.GCA_001486665_00112"/>